<dbReference type="Gene3D" id="3.40.50.10860">
    <property type="entry name" value="Leucine Dehydrogenase, chain A, domain 1"/>
    <property type="match status" value="1"/>
</dbReference>
<dbReference type="SUPFAM" id="SSF53223">
    <property type="entry name" value="Aminoacid dehydrogenase-like, N-terminal domain"/>
    <property type="match status" value="1"/>
</dbReference>
<evidence type="ECO:0000313" key="6">
    <source>
        <dbReference type="Proteomes" id="UP000234335"/>
    </source>
</evidence>
<dbReference type="Pfam" id="PF02882">
    <property type="entry name" value="THF_DHG_CYH_C"/>
    <property type="match status" value="1"/>
</dbReference>
<organism evidence="5 6">
    <name type="scientific">Anaerococcus octavius</name>
    <dbReference type="NCBI Taxonomy" id="54007"/>
    <lineage>
        <taxon>Bacteria</taxon>
        <taxon>Bacillati</taxon>
        <taxon>Bacillota</taxon>
        <taxon>Tissierellia</taxon>
        <taxon>Tissierellales</taxon>
        <taxon>Peptoniphilaceae</taxon>
        <taxon>Anaerococcus</taxon>
    </lineage>
</organism>
<reference evidence="5 6" key="1">
    <citation type="submission" date="2017-12" db="EMBL/GenBank/DDBJ databases">
        <title>Phylogenetic diversity of female urinary microbiome.</title>
        <authorList>
            <person name="Thomas-White K."/>
            <person name="Wolfe A.J."/>
        </authorList>
    </citation>
    <scope>NUCLEOTIDE SEQUENCE [LARGE SCALE GENOMIC DNA]</scope>
    <source>
        <strain evidence="5 6">UMB0119</strain>
    </source>
</reference>
<evidence type="ECO:0000259" key="4">
    <source>
        <dbReference type="Pfam" id="PF02882"/>
    </source>
</evidence>
<dbReference type="InterPro" id="IPR020631">
    <property type="entry name" value="THF_DH/CycHdrlase_NAD-bd_dom"/>
</dbReference>
<evidence type="ECO:0000256" key="1">
    <source>
        <dbReference type="ARBA" id="ARBA00012776"/>
    </source>
</evidence>
<protein>
    <recommendedName>
        <fullName evidence="1">methenyltetrahydrofolate cyclohydrolase</fullName>
        <ecNumber evidence="1">3.5.4.9</ecNumber>
    </recommendedName>
</protein>
<evidence type="ECO:0000313" key="5">
    <source>
        <dbReference type="EMBL" id="PKZ17109.1"/>
    </source>
</evidence>
<dbReference type="GO" id="GO:0035999">
    <property type="term" value="P:tetrahydrofolate interconversion"/>
    <property type="evidence" value="ECO:0007669"/>
    <property type="project" value="TreeGrafter"/>
</dbReference>
<keyword evidence="6" id="KW-1185">Reference proteome</keyword>
<dbReference type="GO" id="GO:0004477">
    <property type="term" value="F:methenyltetrahydrofolate cyclohydrolase activity"/>
    <property type="evidence" value="ECO:0007669"/>
    <property type="project" value="UniProtKB-EC"/>
</dbReference>
<dbReference type="Proteomes" id="UP000234335">
    <property type="component" value="Unassembled WGS sequence"/>
</dbReference>
<dbReference type="Gene3D" id="3.40.50.720">
    <property type="entry name" value="NAD(P)-binding Rossmann-like Domain"/>
    <property type="match status" value="1"/>
</dbReference>
<keyword evidence="3" id="KW-0368">Histidine biosynthesis</keyword>
<dbReference type="AlphaFoldDB" id="A0A2I1MAL0"/>
<dbReference type="PRINTS" id="PR00085">
    <property type="entry name" value="THFDHDRGNASE"/>
</dbReference>
<feature type="domain" description="Tetrahydrofolate dehydrogenase/cyclohydrolase NAD(P)-binding" evidence="4">
    <location>
        <begin position="126"/>
        <end position="260"/>
    </location>
</feature>
<dbReference type="InterPro" id="IPR036291">
    <property type="entry name" value="NAD(P)-bd_dom_sf"/>
</dbReference>
<name>A0A2I1MAL0_9FIRM</name>
<dbReference type="GO" id="GO:0004488">
    <property type="term" value="F:methylenetetrahydrofolate dehydrogenase (NADP+) activity"/>
    <property type="evidence" value="ECO:0007669"/>
    <property type="project" value="InterPro"/>
</dbReference>
<dbReference type="GO" id="GO:0005829">
    <property type="term" value="C:cytosol"/>
    <property type="evidence" value="ECO:0007669"/>
    <property type="project" value="TreeGrafter"/>
</dbReference>
<dbReference type="PANTHER" id="PTHR48099:SF5">
    <property type="entry name" value="C-1-TETRAHYDROFOLATE SYNTHASE, CYTOPLASMIC"/>
    <property type="match status" value="1"/>
</dbReference>
<dbReference type="EMBL" id="PKGS01000002">
    <property type="protein sequence ID" value="PKZ17109.1"/>
    <property type="molecule type" value="Genomic_DNA"/>
</dbReference>
<accession>A0A2I1MAL0</accession>
<dbReference type="RefSeq" id="WP_101540180.1">
    <property type="nucleotide sequence ID" value="NZ_PKGS01000002.1"/>
</dbReference>
<dbReference type="InterPro" id="IPR000672">
    <property type="entry name" value="THF_DH/CycHdrlase"/>
</dbReference>
<keyword evidence="5" id="KW-0378">Hydrolase</keyword>
<dbReference type="GO" id="GO:0000105">
    <property type="term" value="P:L-histidine biosynthetic process"/>
    <property type="evidence" value="ECO:0007669"/>
    <property type="project" value="UniProtKB-KW"/>
</dbReference>
<dbReference type="EC" id="3.5.4.9" evidence="1"/>
<comment type="caution">
    <text evidence="5">The sequence shown here is derived from an EMBL/GenBank/DDBJ whole genome shotgun (WGS) entry which is preliminary data.</text>
</comment>
<sequence>MKILNTNNIKNELITKLKYNEISNKVLLLTYKPSKEGVFYKNFIIKRCIEFGIEYIDHEFEDNADSFTMVNYINSFDKNDGFIIFLPFGDFSDIDYLRENITIKDLDGFTNLSMGKSLNGEYKNLPATPKAIARFLIEDYDIKAKNVVIANNTNLIGLPLATFLSKKNATVTILNSSSTNDKAIIKNADIFISAIGKANFYDKSYFKDGQLLIDVGTSYVNGKIIGDIKFDDLENLDIEILTSKNGIGSITTLTLLENLID</sequence>
<dbReference type="PANTHER" id="PTHR48099">
    <property type="entry name" value="C-1-TETRAHYDROFOLATE SYNTHASE, CYTOPLASMIC-RELATED"/>
    <property type="match status" value="1"/>
</dbReference>
<gene>
    <name evidence="5" type="ORF">CYJ34_04820</name>
</gene>
<dbReference type="InterPro" id="IPR046346">
    <property type="entry name" value="Aminoacid_DH-like_N_sf"/>
</dbReference>
<evidence type="ECO:0000256" key="3">
    <source>
        <dbReference type="ARBA" id="ARBA00023102"/>
    </source>
</evidence>
<keyword evidence="2" id="KW-0028">Amino-acid biosynthesis</keyword>
<evidence type="ECO:0000256" key="2">
    <source>
        <dbReference type="ARBA" id="ARBA00022605"/>
    </source>
</evidence>
<dbReference type="SUPFAM" id="SSF51735">
    <property type="entry name" value="NAD(P)-binding Rossmann-fold domains"/>
    <property type="match status" value="1"/>
</dbReference>
<proteinExistence type="predicted"/>